<dbReference type="Gene3D" id="3.40.50.11720">
    <property type="entry name" value="3-Deoxy-D-manno-octulosonic-acid transferase, N-terminal domain"/>
    <property type="match status" value="1"/>
</dbReference>
<comment type="function">
    <text evidence="1 9">Involved in lipopolysaccharide (LPS) biosynthesis. Catalyzes the transfer of 3-deoxy-D-manno-octulosonate (Kdo) residue(s) from CMP-Kdo to lipid IV(A), the tetraacyldisaccharide-1,4'-bisphosphate precursor of lipid A.</text>
</comment>
<feature type="active site" description="Proton acceptor" evidence="8">
    <location>
        <position position="70"/>
    </location>
</feature>
<dbReference type="GO" id="GO:0043842">
    <property type="term" value="F:Kdo transferase activity"/>
    <property type="evidence" value="ECO:0007669"/>
    <property type="project" value="UniProtKB-EC"/>
</dbReference>
<comment type="pathway">
    <text evidence="2 9">Bacterial outer membrane biogenesis; LPS core biosynthesis.</text>
</comment>
<dbReference type="PANTHER" id="PTHR42755:SF1">
    <property type="entry name" value="3-DEOXY-D-MANNO-OCTULOSONIC ACID TRANSFERASE, MITOCHONDRIAL-RELATED"/>
    <property type="match status" value="1"/>
</dbReference>
<keyword evidence="9" id="KW-0812">Transmembrane</keyword>
<dbReference type="InterPro" id="IPR007507">
    <property type="entry name" value="Glycos_transf_N"/>
</dbReference>
<evidence type="ECO:0000259" key="10">
    <source>
        <dbReference type="Pfam" id="PF04413"/>
    </source>
</evidence>
<feature type="domain" description="3-deoxy-D-manno-octulosonic-acid transferase N-terminal" evidence="10">
    <location>
        <begin position="45"/>
        <end position="221"/>
    </location>
</feature>
<protein>
    <recommendedName>
        <fullName evidence="4 9">3-deoxy-D-manno-octulosonic acid transferase</fullName>
        <shortName evidence="9">Kdo transferase</shortName>
        <ecNumber evidence="3 9">2.4.99.12</ecNumber>
    </recommendedName>
    <alternativeName>
        <fullName evidence="6 9">Lipid IV(A) 3-deoxy-D-manno-octulosonic acid transferase</fullName>
    </alternativeName>
</protein>
<evidence type="ECO:0000256" key="9">
    <source>
        <dbReference type="RuleBase" id="RU365103"/>
    </source>
</evidence>
<feature type="transmembrane region" description="Helical" evidence="9">
    <location>
        <begin position="12"/>
        <end position="33"/>
    </location>
</feature>
<evidence type="ECO:0000256" key="4">
    <source>
        <dbReference type="ARBA" id="ARBA00019077"/>
    </source>
</evidence>
<sequence>MKRYPARMIDRLALLLWDVAWHLGLPLVLLYLWHRGRKEPLYRQHMAERFGGGAAVPAGAIWIHGVSLGEMRAARPLIDALLDRGEQVLVTNITAAGRAETLKLFADAIERGQLHVRWCPAEYAWAIRRFLAKHKPRFGMIMEIELWPRLIATCHAKGLPLVQAQAQYPDKSFSRDTKGLQVRAHVVRAFDLIMAKSERHAERFRQLGAQKVQVMGELRFEQPIPPAHLEAAKTLRAQIAPERPVFCLASTAPDEDALLIPVVRKLLDTAAQAGKPRPFIVYVPRHPKDFAATRERLKAAGLNMLQRSTDLDETLSLKAPLADNLGGLFGDSLGEINFYFALSDRVFIGDSFNGEGSHNIIEPLSLGKPVVVGPSIWGIEYPALEALESGVLVKLETPDQLFEHWSRERGATTTQIRDFLAQHGGATQKALHHLTNAGLM</sequence>
<evidence type="ECO:0000256" key="1">
    <source>
        <dbReference type="ARBA" id="ARBA00003394"/>
    </source>
</evidence>
<dbReference type="InterPro" id="IPR038107">
    <property type="entry name" value="Glycos_transf_N_sf"/>
</dbReference>
<dbReference type="KEGG" id="pamo:BAR1_08365"/>
<dbReference type="EC" id="2.4.99.12" evidence="3 9"/>
<keyword evidence="5 9" id="KW-0808">Transferase</keyword>
<evidence type="ECO:0000256" key="2">
    <source>
        <dbReference type="ARBA" id="ARBA00004713"/>
    </source>
</evidence>
<organism evidence="11 12">
    <name type="scientific">Profundibacter amoris</name>
    <dbReference type="NCBI Taxonomy" id="2171755"/>
    <lineage>
        <taxon>Bacteria</taxon>
        <taxon>Pseudomonadati</taxon>
        <taxon>Pseudomonadota</taxon>
        <taxon>Alphaproteobacteria</taxon>
        <taxon>Rhodobacterales</taxon>
        <taxon>Paracoccaceae</taxon>
        <taxon>Profundibacter</taxon>
    </lineage>
</organism>
<evidence type="ECO:0000256" key="3">
    <source>
        <dbReference type="ARBA" id="ARBA00012621"/>
    </source>
</evidence>
<dbReference type="GO" id="GO:0009245">
    <property type="term" value="P:lipid A biosynthetic process"/>
    <property type="evidence" value="ECO:0007669"/>
    <property type="project" value="TreeGrafter"/>
</dbReference>
<proteinExistence type="inferred from homology"/>
<comment type="subcellular location">
    <subcellularLocation>
        <location evidence="9">Cell membrane</location>
    </subcellularLocation>
</comment>
<dbReference type="OrthoDB" id="9789797at2"/>
<dbReference type="GO" id="GO:0005886">
    <property type="term" value="C:plasma membrane"/>
    <property type="evidence" value="ECO:0007669"/>
    <property type="project" value="UniProtKB-SubCell"/>
</dbReference>
<dbReference type="RefSeq" id="WP_118942600.1">
    <property type="nucleotide sequence ID" value="NZ_CP032125.1"/>
</dbReference>
<dbReference type="GO" id="GO:0009244">
    <property type="term" value="P:lipopolysaccharide core region biosynthetic process"/>
    <property type="evidence" value="ECO:0007669"/>
    <property type="project" value="UniProtKB-UniRule"/>
</dbReference>
<accession>A0A347UGG6</accession>
<reference evidence="11 12" key="1">
    <citation type="submission" date="2018-09" db="EMBL/GenBank/DDBJ databases">
        <title>Profundibacter amoris BAR1 gen. nov., sp. nov., a new member of the Roseobacter clade isolated at Lokis Castle Vent Field on the Arctic Mid-Oceanic Ridge.</title>
        <authorList>
            <person name="Le Moine Bauer S."/>
            <person name="Sjoeberg A.G."/>
            <person name="L'Haridon S."/>
            <person name="Stokke R."/>
            <person name="Roalkvam I."/>
            <person name="Steen I.H."/>
            <person name="Dahle H."/>
        </authorList>
    </citation>
    <scope>NUCLEOTIDE SEQUENCE [LARGE SCALE GENOMIC DNA]</scope>
    <source>
        <strain evidence="11 12">BAR1</strain>
    </source>
</reference>
<keyword evidence="9" id="KW-1133">Transmembrane helix</keyword>
<comment type="similarity">
    <text evidence="9">Belongs to the glycosyltransferase group 1 family.</text>
</comment>
<evidence type="ECO:0000256" key="6">
    <source>
        <dbReference type="ARBA" id="ARBA00031445"/>
    </source>
</evidence>
<evidence type="ECO:0000256" key="8">
    <source>
        <dbReference type="PIRSR" id="PIRSR639901-1"/>
    </source>
</evidence>
<dbReference type="UniPathway" id="UPA00958"/>
<dbReference type="Gene3D" id="3.40.50.2000">
    <property type="entry name" value="Glycogen Phosphorylase B"/>
    <property type="match status" value="1"/>
</dbReference>
<dbReference type="InterPro" id="IPR039901">
    <property type="entry name" value="Kdotransferase"/>
</dbReference>
<dbReference type="AlphaFoldDB" id="A0A347UGG6"/>
<evidence type="ECO:0000313" key="12">
    <source>
        <dbReference type="Proteomes" id="UP000261704"/>
    </source>
</evidence>
<gene>
    <name evidence="11" type="ORF">BAR1_08365</name>
</gene>
<keyword evidence="9" id="KW-0448">Lipopolysaccharide biosynthesis</keyword>
<dbReference type="Pfam" id="PF04413">
    <property type="entry name" value="Glycos_transf_N"/>
    <property type="match status" value="1"/>
</dbReference>
<dbReference type="PANTHER" id="PTHR42755">
    <property type="entry name" value="3-DEOXY-MANNO-OCTULOSONATE CYTIDYLYLTRANSFERASE"/>
    <property type="match status" value="1"/>
</dbReference>
<keyword evidence="12" id="KW-1185">Reference proteome</keyword>
<evidence type="ECO:0000256" key="7">
    <source>
        <dbReference type="ARBA" id="ARBA00049183"/>
    </source>
</evidence>
<dbReference type="SUPFAM" id="SSF53756">
    <property type="entry name" value="UDP-Glycosyltransferase/glycogen phosphorylase"/>
    <property type="match status" value="1"/>
</dbReference>
<evidence type="ECO:0000313" key="11">
    <source>
        <dbReference type="EMBL" id="AXX97944.1"/>
    </source>
</evidence>
<name>A0A347UGG6_9RHOB</name>
<comment type="catalytic activity">
    <reaction evidence="7 9">
        <text>lipid IVA (E. coli) + CMP-3-deoxy-beta-D-manno-octulosonate = alpha-Kdo-(2-&gt;6)-lipid IVA (E. coli) + CMP + H(+)</text>
        <dbReference type="Rhea" id="RHEA:28066"/>
        <dbReference type="ChEBI" id="CHEBI:15378"/>
        <dbReference type="ChEBI" id="CHEBI:58603"/>
        <dbReference type="ChEBI" id="CHEBI:60364"/>
        <dbReference type="ChEBI" id="CHEBI:60377"/>
        <dbReference type="ChEBI" id="CHEBI:85987"/>
        <dbReference type="EC" id="2.4.99.12"/>
    </reaction>
</comment>
<dbReference type="EMBL" id="CP032125">
    <property type="protein sequence ID" value="AXX97944.1"/>
    <property type="molecule type" value="Genomic_DNA"/>
</dbReference>
<evidence type="ECO:0000256" key="5">
    <source>
        <dbReference type="ARBA" id="ARBA00022679"/>
    </source>
</evidence>
<keyword evidence="9" id="KW-1003">Cell membrane</keyword>
<dbReference type="Proteomes" id="UP000261704">
    <property type="component" value="Chromosome"/>
</dbReference>
<keyword evidence="9" id="KW-0472">Membrane</keyword>